<dbReference type="UniPathway" id="UPA00075">
    <property type="reaction ID" value="UER00335"/>
</dbReference>
<dbReference type="Pfam" id="PF00709">
    <property type="entry name" value="Adenylsucc_synt"/>
    <property type="match status" value="1"/>
</dbReference>
<feature type="binding site" description="in other chain" evidence="8">
    <location>
        <position position="258"/>
    </location>
    <ligand>
        <name>IMP</name>
        <dbReference type="ChEBI" id="CHEBI:58053"/>
        <note>ligand shared between dimeric partners</note>
    </ligand>
</feature>
<dbReference type="Gene3D" id="3.90.170.10">
    <property type="entry name" value="Adenylosuccinate Synthetase, subunit A, domain 3"/>
    <property type="match status" value="1"/>
</dbReference>
<feature type="binding site" evidence="8">
    <location>
        <position position="339"/>
    </location>
    <ligand>
        <name>GTP</name>
        <dbReference type="ChEBI" id="CHEBI:37565"/>
    </ligand>
</feature>
<dbReference type="STRING" id="1392998.ANME2D_00749"/>
<feature type="binding site" evidence="8">
    <location>
        <position position="178"/>
    </location>
    <ligand>
        <name>IMP</name>
        <dbReference type="ChEBI" id="CHEBI:58053"/>
        <note>ligand shared between dimeric partners</note>
    </ligand>
</feature>
<dbReference type="NCBIfam" id="TIGR00184">
    <property type="entry name" value="purA"/>
    <property type="match status" value="1"/>
</dbReference>
<dbReference type="Proteomes" id="UP000218615">
    <property type="component" value="Unassembled WGS sequence"/>
</dbReference>
<feature type="binding site" evidence="8">
    <location>
        <begin position="76"/>
        <end position="78"/>
    </location>
    <ligand>
        <name>GTP</name>
        <dbReference type="ChEBI" id="CHEBI:37565"/>
    </ligand>
</feature>
<keyword evidence="7 8" id="KW-0342">GTP-binding</keyword>
<comment type="cofactor">
    <cofactor evidence="8">
        <name>Mg(2+)</name>
        <dbReference type="ChEBI" id="CHEBI:18420"/>
    </cofactor>
    <text evidence="8">Binds 1 Mg(2+) ion per subunit.</text>
</comment>
<feature type="binding site" evidence="8">
    <location>
        <begin position="447"/>
        <end position="449"/>
    </location>
    <ligand>
        <name>GTP</name>
        <dbReference type="ChEBI" id="CHEBI:37565"/>
    </ligand>
</feature>
<comment type="subunit">
    <text evidence="1 8">Homodimer.</text>
</comment>
<dbReference type="Gene3D" id="1.10.300.10">
    <property type="entry name" value="Adenylosuccinate Synthetase, subunit A, domain 2"/>
    <property type="match status" value="1"/>
</dbReference>
<feature type="binding site" description="in other chain" evidence="8">
    <location>
        <position position="337"/>
    </location>
    <ligand>
        <name>IMP</name>
        <dbReference type="ChEBI" id="CHEBI:58053"/>
        <note>ligand shared between dimeric partners</note>
    </ligand>
</feature>
<name>A0A284VRC1_9EURY</name>
<dbReference type="GO" id="GO:0046040">
    <property type="term" value="P:IMP metabolic process"/>
    <property type="evidence" value="ECO:0007669"/>
    <property type="project" value="TreeGrafter"/>
</dbReference>
<keyword evidence="6 8" id="KW-0460">Magnesium</keyword>
<dbReference type="EMBL" id="FZMP01000196">
    <property type="protein sequence ID" value="SNQ61831.1"/>
    <property type="molecule type" value="Genomic_DNA"/>
</dbReference>
<keyword evidence="3 8" id="KW-0479">Metal-binding</keyword>
<feature type="binding site" evidence="8">
    <location>
        <begin position="48"/>
        <end position="54"/>
    </location>
    <ligand>
        <name>GTP</name>
        <dbReference type="ChEBI" id="CHEBI:37565"/>
    </ligand>
</feature>
<feature type="binding site" evidence="8">
    <location>
        <begin position="365"/>
        <end position="367"/>
    </location>
    <ligand>
        <name>GTP</name>
        <dbReference type="ChEBI" id="CHEBI:37565"/>
    </ligand>
</feature>
<dbReference type="FunFam" id="3.90.170.10:FF:000001">
    <property type="entry name" value="Adenylosuccinate synthetase"/>
    <property type="match status" value="1"/>
</dbReference>
<feature type="binding site" evidence="8">
    <location>
        <begin position="333"/>
        <end position="339"/>
    </location>
    <ligand>
        <name>substrate</name>
    </ligand>
</feature>
<dbReference type="HAMAP" id="MF_00011">
    <property type="entry name" value="Adenylosucc_synth"/>
    <property type="match status" value="1"/>
</dbReference>
<dbReference type="FunFam" id="1.10.300.10:FF:000001">
    <property type="entry name" value="Adenylosuccinate synthetase"/>
    <property type="match status" value="1"/>
</dbReference>
<dbReference type="CDD" id="cd03108">
    <property type="entry name" value="AdSS"/>
    <property type="match status" value="1"/>
</dbReference>
<evidence type="ECO:0000256" key="5">
    <source>
        <dbReference type="ARBA" id="ARBA00022755"/>
    </source>
</evidence>
<evidence type="ECO:0000256" key="3">
    <source>
        <dbReference type="ARBA" id="ARBA00022723"/>
    </source>
</evidence>
<dbReference type="Gene3D" id="3.40.440.10">
    <property type="entry name" value="Adenylosuccinate Synthetase, subunit A, domain 1"/>
    <property type="match status" value="1"/>
</dbReference>
<dbReference type="InterPro" id="IPR042110">
    <property type="entry name" value="Adenylosuccinate_synth_dom2"/>
</dbReference>
<keyword evidence="5 8" id="KW-0658">Purine biosynthesis</keyword>
<reference evidence="11" key="1">
    <citation type="submission" date="2017-06" db="EMBL/GenBank/DDBJ databases">
        <authorList>
            <person name="Cremers G."/>
        </authorList>
    </citation>
    <scope>NUCLEOTIDE SEQUENCE [LARGE SCALE GENOMIC DNA]</scope>
</reference>
<feature type="binding site" evidence="8">
    <location>
        <position position="49"/>
    </location>
    <ligand>
        <name>Mg(2+)</name>
        <dbReference type="ChEBI" id="CHEBI:18420"/>
    </ligand>
</feature>
<dbReference type="GO" id="GO:0004019">
    <property type="term" value="F:adenylosuccinate synthase activity"/>
    <property type="evidence" value="ECO:0007669"/>
    <property type="project" value="UniProtKB-UniRule"/>
</dbReference>
<feature type="active site" description="Proton donor" evidence="8">
    <location>
        <position position="77"/>
    </location>
</feature>
<feature type="binding site" description="in other chain" evidence="8">
    <location>
        <position position="273"/>
    </location>
    <ligand>
        <name>IMP</name>
        <dbReference type="ChEBI" id="CHEBI:58053"/>
        <note>ligand shared between dimeric partners</note>
    </ligand>
</feature>
<sequence>MEFTVIWCFQSLHKKVDLFTIKRINLIIFPVKKQAKNMFTIITGAQFGDEGKGKIVDMMASQYDIVARFQGGDNAGHTVVAEGKTYKLHLIPSGVLFDARLLIGPGTVMNPKILMEEIAMLAENGTVVKPDKLGIDAKTSIIMPYHIALDSLRESKRTVKIGTTNRGIGFAYVDKVGRDEIQMADIADRNRFLKRLEEIAPQKEAAIRELGGDPKIARSEVDNYLEIGKKLKPYVTDVSMEINLALKEGKKVLAEGAQGSHLDIIHGTQKFVTSSSTVAGSACAGLGVGPTKVDKVIGVIKAYITRVGEGPLPTEQKNDVGEHLREKGGEFGTTTGRPRRCGWFDLPLARKSINLNGYTSMALTKLDVLTGLETLKICVRYELAGKIIDYPPELSDELAKYKPVYMELAGWDEELSDLESFTELPGNAREYVKLLEQLMKVDIEYISVGPGRKQTFKK</sequence>
<feature type="binding site" evidence="8">
    <location>
        <position position="76"/>
    </location>
    <ligand>
        <name>Mg(2+)</name>
        <dbReference type="ChEBI" id="CHEBI:18420"/>
    </ligand>
</feature>
<dbReference type="SMART" id="SM00788">
    <property type="entry name" value="Adenylsucc_synt"/>
    <property type="match status" value="1"/>
</dbReference>
<dbReference type="InterPro" id="IPR042111">
    <property type="entry name" value="Adenylosuccinate_synth_dom3"/>
</dbReference>
<dbReference type="GO" id="GO:0000287">
    <property type="term" value="F:magnesium ion binding"/>
    <property type="evidence" value="ECO:0007669"/>
    <property type="project" value="UniProtKB-UniRule"/>
</dbReference>
<comment type="catalytic activity">
    <reaction evidence="8 9">
        <text>IMP + L-aspartate + GTP = N(6)-(1,2-dicarboxyethyl)-AMP + GDP + phosphate + 2 H(+)</text>
        <dbReference type="Rhea" id="RHEA:15753"/>
        <dbReference type="ChEBI" id="CHEBI:15378"/>
        <dbReference type="ChEBI" id="CHEBI:29991"/>
        <dbReference type="ChEBI" id="CHEBI:37565"/>
        <dbReference type="ChEBI" id="CHEBI:43474"/>
        <dbReference type="ChEBI" id="CHEBI:57567"/>
        <dbReference type="ChEBI" id="CHEBI:58053"/>
        <dbReference type="ChEBI" id="CHEBI:58189"/>
        <dbReference type="EC" id="6.3.4.4"/>
    </reaction>
</comment>
<evidence type="ECO:0000256" key="9">
    <source>
        <dbReference type="RuleBase" id="RU000520"/>
    </source>
</evidence>
<evidence type="ECO:0000256" key="2">
    <source>
        <dbReference type="ARBA" id="ARBA00022598"/>
    </source>
</evidence>
<feature type="binding site" description="in other chain" evidence="8">
    <location>
        <position position="164"/>
    </location>
    <ligand>
        <name>IMP</name>
        <dbReference type="ChEBI" id="CHEBI:58053"/>
        <note>ligand shared between dimeric partners</note>
    </ligand>
</feature>
<keyword evidence="8" id="KW-0963">Cytoplasm</keyword>
<evidence type="ECO:0000256" key="4">
    <source>
        <dbReference type="ARBA" id="ARBA00022741"/>
    </source>
</evidence>
<dbReference type="SUPFAM" id="SSF52540">
    <property type="entry name" value="P-loop containing nucleoside triphosphate hydrolases"/>
    <property type="match status" value="1"/>
</dbReference>
<dbReference type="GO" id="GO:0005737">
    <property type="term" value="C:cytoplasm"/>
    <property type="evidence" value="ECO:0007669"/>
    <property type="project" value="UniProtKB-SubCell"/>
</dbReference>
<feature type="binding site" description="in other chain" evidence="8">
    <location>
        <begin position="49"/>
        <end position="52"/>
    </location>
    <ligand>
        <name>IMP</name>
        <dbReference type="ChEBI" id="CHEBI:58053"/>
        <note>ligand shared between dimeric partners</note>
    </ligand>
</feature>
<comment type="similarity">
    <text evidence="8 9">Belongs to the adenylosuccinate synthetase family.</text>
</comment>
<gene>
    <name evidence="8 10" type="primary">purA</name>
    <name evidence="10" type="ORF">MNV_50090</name>
</gene>
<dbReference type="AlphaFoldDB" id="A0A284VRC1"/>
<proteinExistence type="inferred from homology"/>
<dbReference type="InterPro" id="IPR001114">
    <property type="entry name" value="Adenylosuccinate_synthetase"/>
</dbReference>
<accession>A0A284VRC1</accession>
<protein>
    <recommendedName>
        <fullName evidence="8 9">Adenylosuccinate synthetase</fullName>
        <shortName evidence="8">AMPSase</shortName>
        <shortName evidence="8">AdSS</shortName>
        <ecNumber evidence="8 9">6.3.4.4</ecNumber>
    </recommendedName>
    <alternativeName>
        <fullName evidence="8">IMP--aspartate ligase</fullName>
    </alternativeName>
</protein>
<evidence type="ECO:0000256" key="6">
    <source>
        <dbReference type="ARBA" id="ARBA00022842"/>
    </source>
</evidence>
<evidence type="ECO:0000256" key="7">
    <source>
        <dbReference type="ARBA" id="ARBA00023134"/>
    </source>
</evidence>
<dbReference type="EC" id="6.3.4.4" evidence="8 9"/>
<organism evidence="10 11">
    <name type="scientific">Candidatus Methanoperedens nitratireducens</name>
    <dbReference type="NCBI Taxonomy" id="1392998"/>
    <lineage>
        <taxon>Archaea</taxon>
        <taxon>Methanobacteriati</taxon>
        <taxon>Methanobacteriota</taxon>
        <taxon>Stenosarchaea group</taxon>
        <taxon>Methanomicrobia</taxon>
        <taxon>Methanosarcinales</taxon>
        <taxon>ANME-2 cluster</taxon>
        <taxon>Candidatus Methanoperedentaceae</taxon>
        <taxon>Candidatus Methanoperedens</taxon>
    </lineage>
</organism>
<keyword evidence="2 8" id="KW-0436">Ligase</keyword>
<keyword evidence="4 8" id="KW-0547">Nucleotide-binding</keyword>
<evidence type="ECO:0000313" key="11">
    <source>
        <dbReference type="Proteomes" id="UP000218615"/>
    </source>
</evidence>
<evidence type="ECO:0000256" key="8">
    <source>
        <dbReference type="HAMAP-Rule" id="MF_00011"/>
    </source>
</evidence>
<keyword evidence="11" id="KW-1185">Reference proteome</keyword>
<comment type="subcellular location">
    <subcellularLocation>
        <location evidence="8">Cytoplasm</location>
    </subcellularLocation>
</comment>
<feature type="active site" description="Proton acceptor" evidence="8">
    <location>
        <position position="49"/>
    </location>
</feature>
<comment type="pathway">
    <text evidence="8 9">Purine metabolism; AMP biosynthesis via de novo pathway; AMP from IMP: step 1/2.</text>
</comment>
<dbReference type="GO" id="GO:0044208">
    <property type="term" value="P:'de novo' AMP biosynthetic process"/>
    <property type="evidence" value="ECO:0007669"/>
    <property type="project" value="UniProtKB-UniRule"/>
</dbReference>
<evidence type="ECO:0000256" key="1">
    <source>
        <dbReference type="ARBA" id="ARBA00011738"/>
    </source>
</evidence>
<evidence type="ECO:0000313" key="10">
    <source>
        <dbReference type="EMBL" id="SNQ61831.1"/>
    </source>
</evidence>
<dbReference type="InterPro" id="IPR042109">
    <property type="entry name" value="Adenylosuccinate_synth_dom1"/>
</dbReference>
<dbReference type="GO" id="GO:0005525">
    <property type="term" value="F:GTP binding"/>
    <property type="evidence" value="ECO:0007669"/>
    <property type="project" value="UniProtKB-UniRule"/>
</dbReference>
<dbReference type="PANTHER" id="PTHR11846">
    <property type="entry name" value="ADENYLOSUCCINATE SYNTHETASE"/>
    <property type="match status" value="1"/>
</dbReference>
<dbReference type="InterPro" id="IPR027417">
    <property type="entry name" value="P-loop_NTPase"/>
</dbReference>
<dbReference type="PANTHER" id="PTHR11846:SF0">
    <property type="entry name" value="ADENYLOSUCCINATE SYNTHETASE"/>
    <property type="match status" value="1"/>
</dbReference>
<dbReference type="NCBIfam" id="NF002223">
    <property type="entry name" value="PRK01117.1"/>
    <property type="match status" value="1"/>
</dbReference>
<feature type="binding site" description="in other chain" evidence="8">
    <location>
        <begin position="74"/>
        <end position="77"/>
    </location>
    <ligand>
        <name>IMP</name>
        <dbReference type="ChEBI" id="CHEBI:58053"/>
        <note>ligand shared between dimeric partners</note>
    </ligand>
</feature>
<dbReference type="PROSITE" id="PS01266">
    <property type="entry name" value="ADENYLOSUCCIN_SYN_1"/>
    <property type="match status" value="1"/>
</dbReference>
<dbReference type="InterPro" id="IPR018220">
    <property type="entry name" value="Adenylosuccin_syn_GTP-bd"/>
</dbReference>
<comment type="function">
    <text evidence="8">Plays an important role in the de novo pathway of purine nucleotide biosynthesis. Catalyzes the first committed step in the biosynthesis of AMP from IMP.</text>
</comment>